<dbReference type="EMBL" id="CP031320">
    <property type="protein sequence ID" value="AXK36922.1"/>
    <property type="molecule type" value="Genomic_DNA"/>
</dbReference>
<reference evidence="2 3" key="1">
    <citation type="submission" date="2018-07" db="EMBL/GenBank/DDBJ databases">
        <title>Draft genome of the type strain Streptomyces armeniacus ATCC 15676.</title>
        <authorList>
            <person name="Labana P."/>
            <person name="Gosse J.T."/>
            <person name="Boddy C.N."/>
        </authorList>
    </citation>
    <scope>NUCLEOTIDE SEQUENCE [LARGE SCALE GENOMIC DNA]</scope>
    <source>
        <strain evidence="2 3">ATCC 15676</strain>
    </source>
</reference>
<protein>
    <recommendedName>
        <fullName evidence="4">Tetratricopeptide repeat protein</fullName>
    </recommendedName>
</protein>
<accession>A0A345XZ56</accession>
<organism evidence="2 3">
    <name type="scientific">Streptomyces armeniacus</name>
    <dbReference type="NCBI Taxonomy" id="83291"/>
    <lineage>
        <taxon>Bacteria</taxon>
        <taxon>Bacillati</taxon>
        <taxon>Actinomycetota</taxon>
        <taxon>Actinomycetes</taxon>
        <taxon>Kitasatosporales</taxon>
        <taxon>Streptomycetaceae</taxon>
        <taxon>Streptomyces</taxon>
    </lineage>
</organism>
<dbReference type="InterPro" id="IPR011990">
    <property type="entry name" value="TPR-like_helical_dom_sf"/>
</dbReference>
<evidence type="ECO:0000313" key="3">
    <source>
        <dbReference type="Proteomes" id="UP000254425"/>
    </source>
</evidence>
<dbReference type="AlphaFoldDB" id="A0A345XZ56"/>
<sequence length="417" mass="45377">MLAETVARLDADRTATAAAGPATSAGASDGREYGPGEHTVRAVRCAFSELALSFTLFGHHRFEQALRALPAHTALNDLPPDCPEPDRALPGHTESCPHCREFLRLNPAYACLPQRRARLLQDTVDLAVRARLALARAALTGGDGGLERAYEEWAEAIAVSGRAAMTVRTKMAVLRMVLGRADALSDEDSVRRGSCLDEAISIVERALPLLGPPGRQPLSAKLSELLAVRGVWGGYGCAEYDIRPDMVRAEADLRRALELNPESVYARDNLVRVLVFGLDPRPGTGSRVHKLTVLLEAFRLLHGGLERLPTHARYWETLGDALEDLESLLLGGLSSQRLLDHLVQVPDEVERAQGDAAARARELLEEARRLRDAQGDTAGALHLLARATRAHPSNADVRLELLRTTEQRLNELCEPGA</sequence>
<evidence type="ECO:0000256" key="1">
    <source>
        <dbReference type="SAM" id="MobiDB-lite"/>
    </source>
</evidence>
<proteinExistence type="predicted"/>
<dbReference type="KEGG" id="sarm:DVA86_34780"/>
<feature type="region of interest" description="Disordered" evidence="1">
    <location>
        <begin position="7"/>
        <end position="33"/>
    </location>
</feature>
<evidence type="ECO:0008006" key="4">
    <source>
        <dbReference type="Google" id="ProtNLM"/>
    </source>
</evidence>
<dbReference type="Gene3D" id="1.25.40.10">
    <property type="entry name" value="Tetratricopeptide repeat domain"/>
    <property type="match status" value="1"/>
</dbReference>
<gene>
    <name evidence="2" type="ORF">DVA86_34780</name>
</gene>
<dbReference type="Proteomes" id="UP000254425">
    <property type="component" value="Chromosome"/>
</dbReference>
<name>A0A345XZ56_9ACTN</name>
<keyword evidence="3" id="KW-1185">Reference proteome</keyword>
<evidence type="ECO:0000313" key="2">
    <source>
        <dbReference type="EMBL" id="AXK36922.1"/>
    </source>
</evidence>
<dbReference type="RefSeq" id="WP_208884169.1">
    <property type="nucleotide sequence ID" value="NZ_CP031320.1"/>
</dbReference>
<feature type="compositionally biased region" description="Low complexity" evidence="1">
    <location>
        <begin position="14"/>
        <end position="28"/>
    </location>
</feature>